<feature type="transmembrane region" description="Helical" evidence="1">
    <location>
        <begin position="1072"/>
        <end position="1091"/>
    </location>
</feature>
<dbReference type="CDD" id="cd00064">
    <property type="entry name" value="FU"/>
    <property type="match status" value="2"/>
</dbReference>
<dbReference type="EMBL" id="GG662718">
    <property type="protein sequence ID" value="EAR93918.2"/>
    <property type="molecule type" value="Genomic_DNA"/>
</dbReference>
<keyword evidence="2" id="KW-0732">Signal</keyword>
<feature type="domain" description="H-type lectin" evidence="3">
    <location>
        <begin position="62"/>
        <end position="120"/>
    </location>
</feature>
<name>Q23C50_TETTS</name>
<dbReference type="SUPFAM" id="SSF57184">
    <property type="entry name" value="Growth factor receptor domain"/>
    <property type="match status" value="4"/>
</dbReference>
<keyword evidence="5" id="KW-1185">Reference proteome</keyword>
<evidence type="ECO:0000256" key="2">
    <source>
        <dbReference type="SAM" id="SignalP"/>
    </source>
</evidence>
<feature type="chain" id="PRO_5004201544" evidence="2">
    <location>
        <begin position="24"/>
        <end position="1288"/>
    </location>
</feature>
<feature type="signal peptide" evidence="2">
    <location>
        <begin position="1"/>
        <end position="23"/>
    </location>
</feature>
<evidence type="ECO:0000313" key="5">
    <source>
        <dbReference type="Proteomes" id="UP000009168"/>
    </source>
</evidence>
<feature type="transmembrane region" description="Helical" evidence="1">
    <location>
        <begin position="1006"/>
        <end position="1027"/>
    </location>
</feature>
<dbReference type="Pfam" id="PF09458">
    <property type="entry name" value="H_lectin"/>
    <property type="match status" value="1"/>
</dbReference>
<gene>
    <name evidence="4" type="ORF">TTHERM_00222350</name>
</gene>
<dbReference type="RefSeq" id="XP_001014163.2">
    <property type="nucleotide sequence ID" value="XM_001014163.2"/>
</dbReference>
<evidence type="ECO:0000256" key="1">
    <source>
        <dbReference type="SAM" id="Phobius"/>
    </source>
</evidence>
<dbReference type="Proteomes" id="UP000009168">
    <property type="component" value="Unassembled WGS sequence"/>
</dbReference>
<dbReference type="InterPro" id="IPR009030">
    <property type="entry name" value="Growth_fac_rcpt_cys_sf"/>
</dbReference>
<evidence type="ECO:0000259" key="3">
    <source>
        <dbReference type="Pfam" id="PF09458"/>
    </source>
</evidence>
<dbReference type="GeneID" id="7832295"/>
<dbReference type="InterPro" id="IPR019019">
    <property type="entry name" value="H-type_lectin_domain"/>
</dbReference>
<proteinExistence type="predicted"/>
<keyword evidence="1" id="KW-1133">Transmembrane helix</keyword>
<keyword evidence="1" id="KW-0472">Membrane</keyword>
<dbReference type="OrthoDB" id="286906at2759"/>
<reference evidence="5" key="1">
    <citation type="journal article" date="2006" name="PLoS Biol.">
        <title>Macronuclear genome sequence of the ciliate Tetrahymena thermophila, a model eukaryote.</title>
        <authorList>
            <person name="Eisen J.A."/>
            <person name="Coyne R.S."/>
            <person name="Wu M."/>
            <person name="Wu D."/>
            <person name="Thiagarajan M."/>
            <person name="Wortman J.R."/>
            <person name="Badger J.H."/>
            <person name="Ren Q."/>
            <person name="Amedeo P."/>
            <person name="Jones K.M."/>
            <person name="Tallon L.J."/>
            <person name="Delcher A.L."/>
            <person name="Salzberg S.L."/>
            <person name="Silva J.C."/>
            <person name="Haas B.J."/>
            <person name="Majoros W.H."/>
            <person name="Farzad M."/>
            <person name="Carlton J.M."/>
            <person name="Smith R.K. Jr."/>
            <person name="Garg J."/>
            <person name="Pearlman R.E."/>
            <person name="Karrer K.M."/>
            <person name="Sun L."/>
            <person name="Manning G."/>
            <person name="Elde N.C."/>
            <person name="Turkewitz A.P."/>
            <person name="Asai D.J."/>
            <person name="Wilkes D.E."/>
            <person name="Wang Y."/>
            <person name="Cai H."/>
            <person name="Collins K."/>
            <person name="Stewart B.A."/>
            <person name="Lee S.R."/>
            <person name="Wilamowska K."/>
            <person name="Weinberg Z."/>
            <person name="Ruzzo W.L."/>
            <person name="Wloga D."/>
            <person name="Gaertig J."/>
            <person name="Frankel J."/>
            <person name="Tsao C.-C."/>
            <person name="Gorovsky M.A."/>
            <person name="Keeling P.J."/>
            <person name="Waller R.F."/>
            <person name="Patron N.J."/>
            <person name="Cherry J.M."/>
            <person name="Stover N.A."/>
            <person name="Krieger C.J."/>
            <person name="del Toro C."/>
            <person name="Ryder H.F."/>
            <person name="Williamson S.C."/>
            <person name="Barbeau R.A."/>
            <person name="Hamilton E.P."/>
            <person name="Orias E."/>
        </authorList>
    </citation>
    <scope>NUCLEOTIDE SEQUENCE [LARGE SCALE GENOMIC DNA]</scope>
    <source>
        <strain evidence="5">SB210</strain>
    </source>
</reference>
<keyword evidence="1" id="KW-0812">Transmembrane</keyword>
<feature type="transmembrane region" description="Helical" evidence="1">
    <location>
        <begin position="1039"/>
        <end position="1060"/>
    </location>
</feature>
<dbReference type="InterPro" id="IPR006212">
    <property type="entry name" value="Furin_repeat"/>
</dbReference>
<dbReference type="SMART" id="SM00261">
    <property type="entry name" value="FU"/>
    <property type="match status" value="9"/>
</dbReference>
<protein>
    <submittedName>
        <fullName evidence="4">H-type lectin domain protein</fullName>
    </submittedName>
</protein>
<feature type="transmembrane region" description="Helical" evidence="1">
    <location>
        <begin position="1143"/>
        <end position="1161"/>
    </location>
</feature>
<evidence type="ECO:0000313" key="4">
    <source>
        <dbReference type="EMBL" id="EAR93918.2"/>
    </source>
</evidence>
<dbReference type="GO" id="GO:0030246">
    <property type="term" value="F:carbohydrate binding"/>
    <property type="evidence" value="ECO:0007669"/>
    <property type="project" value="InterPro"/>
</dbReference>
<dbReference type="InParanoid" id="Q23C50"/>
<dbReference type="GO" id="GO:0007155">
    <property type="term" value="P:cell adhesion"/>
    <property type="evidence" value="ECO:0007669"/>
    <property type="project" value="InterPro"/>
</dbReference>
<accession>Q23C50</accession>
<feature type="transmembrane region" description="Helical" evidence="1">
    <location>
        <begin position="1119"/>
        <end position="1137"/>
    </location>
</feature>
<sequence>MSQIHSTLCTIFIIQILIKISIQQQLITQSDRILIKQEQQVWQSSSISPNSYSDFSVDLSSAKFINNPKIVYALTVYNSDTSSQQGFKITTNSINQTTLSYRLTSLGCTLEQLGFNILAIDDPNIEVQSKQLQSGVTTTITGTQNILQIAGFIFGFQGSSSSNLVLKYSLTKIDNMNYQISFSNSNVQTIYINFIIVYKSSSTDMFQQLYSYSTLSDTQGQNIGGSNTVTWTSSTQIDQSLVFFGLKDFDISSGSQIFQTSYFGIKLQSGQSPEAKNKSVKLNYFTWNNYYVNMVNGIWMGFSITKCQTNYYLFINATYFSCVQSCNSVDHHYNLNTQNIYNLYSTSIIYCQQCNSNCYGCQDGNPSVCTDCYNNQYLNPSTNTCDSVQPANTFCQLKTVSGQTFYNCQNCDSTCQTCSAAANPNSCTSCNISSQNKYFYNNSCLSSQPNSTYCDSNFICKSCDLSCSQCVAPGDANSCTQCNINSANKYFYNNQCLNSQPVGTFCDSNFICQQCSSSCKTCVNSASNCSSCQAGQYLYKGQCSIQQPQSTYCQQYVCYDCPSNCSSCTGPLQTNCTQCVSNFYFFNNQCFSQQPPNTYCDQSSLQCQQCQTSCQQCDVTLNNCTSCSNQYLYKGVCYPQIPKSNGIYCDQTSLICVDCDLNCFNCSKNIKQCTECQLGYYLYNNQCFQQQPQNTNCSTMQKNSNQNQFHSCLTCQAKNCDFCNYQITQCDSCISGSVYNKQNLSCDCPDGYYVLTNFPSSQQICNKCYFDNCSQCNQNGCTKCQNGYFLNKNGQCVYCENSMYVDSNNQCSQPCKKGCLVCSSLQNCAQYYDKSCDLSCQTCTGPSANECLTCSSVTRQFDQNDNSCKCQLNFSENGNKDCKYNYQLAQQSVELQSALNLAQAGIMVITSVSQVIPGMSYSLGLMQILGNVYLNQNKLFNSTTSIFSSFTIFNINSYLEQKIQISSTQDNYNNQRILQSVGSIYPTQQQSNLIVQDKFFFATNNFIQICIILLVFLIALAFHFYSIKTKEELKYINLVRWNMLLFLIHISSNFFLITLLQCNLYKQRMIDLVFIGIFLVMYAFFFFYTFAKIYKNEQLEPQVAILSHGINQQYIYSKYFFVIFEMRKIVYTIFIVFSEQSLIYSLWILCVFQLVFIFINFKIKVFSGKFSYVFLQINEIFLFVLFSILAVMINLNKQNIIQVLGNVLIPVMMLLSVATVVQVLFFVAFKLRNFYLRQRAEIQNKNDRLSISKIELLRCSISLDQKMMWRHKSTTMKNTLAIRLVKNV</sequence>
<dbReference type="eggNOG" id="KOG3525">
    <property type="taxonomic scope" value="Eukaryota"/>
</dbReference>
<dbReference type="HOGENOM" id="CLU_011136_0_0_1"/>
<dbReference type="InterPro" id="IPR053215">
    <property type="entry name" value="TKL_Ser/Thr_kinase"/>
</dbReference>
<dbReference type="KEGG" id="tet:TTHERM_00222350"/>
<feature type="transmembrane region" description="Helical" evidence="1">
    <location>
        <begin position="1173"/>
        <end position="1195"/>
    </location>
</feature>
<dbReference type="Gene3D" id="2.10.220.10">
    <property type="entry name" value="Hormone Receptor, Insulin-like Growth Factor Receptor 1, Chain A, domain 2"/>
    <property type="match status" value="5"/>
</dbReference>
<dbReference type="PANTHER" id="PTHR45756">
    <property type="entry name" value="PALMITOYLTRANSFERASE"/>
    <property type="match status" value="1"/>
</dbReference>
<feature type="transmembrane region" description="Helical" evidence="1">
    <location>
        <begin position="1207"/>
        <end position="1229"/>
    </location>
</feature>
<organism evidence="4 5">
    <name type="scientific">Tetrahymena thermophila (strain SB210)</name>
    <dbReference type="NCBI Taxonomy" id="312017"/>
    <lineage>
        <taxon>Eukaryota</taxon>
        <taxon>Sar</taxon>
        <taxon>Alveolata</taxon>
        <taxon>Ciliophora</taxon>
        <taxon>Intramacronucleata</taxon>
        <taxon>Oligohymenophorea</taxon>
        <taxon>Hymenostomatida</taxon>
        <taxon>Tetrahymenina</taxon>
        <taxon>Tetrahymenidae</taxon>
        <taxon>Tetrahymena</taxon>
    </lineage>
</organism>
<dbReference type="PANTHER" id="PTHR45756:SF1">
    <property type="entry name" value="PROTEIN KINASE DOMAIN CONTAINING PROTEIN"/>
    <property type="match status" value="1"/>
</dbReference>